<feature type="domain" description="Pycsar effector protein" evidence="9">
    <location>
        <begin position="27"/>
        <end position="181"/>
    </location>
</feature>
<dbReference type="InterPro" id="IPR043760">
    <property type="entry name" value="PycTM_dom"/>
</dbReference>
<comment type="caution">
    <text evidence="10">The sequence shown here is derived from an EMBL/GenBank/DDBJ whole genome shotgun (WGS) entry which is preliminary data.</text>
</comment>
<evidence type="ECO:0000313" key="11">
    <source>
        <dbReference type="Proteomes" id="UP001259492"/>
    </source>
</evidence>
<organism evidence="10 11">
    <name type="scientific">Microcosmobacter mediterraneus</name>
    <dbReference type="NCBI Taxonomy" id="3075607"/>
    <lineage>
        <taxon>Bacteria</taxon>
        <taxon>Pseudomonadati</taxon>
        <taxon>Bacteroidota</taxon>
        <taxon>Flavobacteriia</taxon>
        <taxon>Flavobacteriales</taxon>
        <taxon>Flavobacteriaceae</taxon>
        <taxon>Microcosmobacter</taxon>
    </lineage>
</organism>
<comment type="subcellular location">
    <subcellularLocation>
        <location evidence="1">Cell membrane</location>
    </subcellularLocation>
</comment>
<keyword evidence="11" id="KW-1185">Reference proteome</keyword>
<evidence type="ECO:0000256" key="1">
    <source>
        <dbReference type="ARBA" id="ARBA00004236"/>
    </source>
</evidence>
<keyword evidence="6" id="KW-0051">Antiviral defense</keyword>
<evidence type="ECO:0000256" key="6">
    <source>
        <dbReference type="ARBA" id="ARBA00023118"/>
    </source>
</evidence>
<dbReference type="RefSeq" id="WP_311427128.1">
    <property type="nucleotide sequence ID" value="NZ_JAVRIA010000003.1"/>
</dbReference>
<keyword evidence="3 8" id="KW-0812">Transmembrane</keyword>
<evidence type="ECO:0000259" key="9">
    <source>
        <dbReference type="Pfam" id="PF18967"/>
    </source>
</evidence>
<evidence type="ECO:0000256" key="4">
    <source>
        <dbReference type="ARBA" id="ARBA00022741"/>
    </source>
</evidence>
<evidence type="ECO:0000313" key="10">
    <source>
        <dbReference type="EMBL" id="MDT0558354.1"/>
    </source>
</evidence>
<sequence length="189" mass="21909">MKQPEPKPTHKKDDTTIKKSTDLAFHYWGSINYFVRLIKSSELKAGLILSFYGIILNFVYKNVELTQEHFLGQVADYILLGSWLLCTFISIYFSIRTFIPRIEKSYDTNVFFFGDIISKFGTINEFSETFYNTSINEKERYNQLGQQIFINAKIAATKFKSVNKSLRYLAIGLILLLIIVLNYVITPLV</sequence>
<proteinExistence type="predicted"/>
<evidence type="ECO:0000256" key="3">
    <source>
        <dbReference type="ARBA" id="ARBA00022692"/>
    </source>
</evidence>
<keyword evidence="4" id="KW-0547">Nucleotide-binding</keyword>
<evidence type="ECO:0000256" key="7">
    <source>
        <dbReference type="ARBA" id="ARBA00023136"/>
    </source>
</evidence>
<protein>
    <submittedName>
        <fullName evidence="10">DUF5706 domain-containing protein</fullName>
    </submittedName>
</protein>
<feature type="transmembrane region" description="Helical" evidence="8">
    <location>
        <begin position="43"/>
        <end position="60"/>
    </location>
</feature>
<dbReference type="Proteomes" id="UP001259492">
    <property type="component" value="Unassembled WGS sequence"/>
</dbReference>
<accession>A0ABU2YJK7</accession>
<gene>
    <name evidence="10" type="ORF">RM697_06840</name>
</gene>
<keyword evidence="5 8" id="KW-1133">Transmembrane helix</keyword>
<evidence type="ECO:0000256" key="8">
    <source>
        <dbReference type="SAM" id="Phobius"/>
    </source>
</evidence>
<feature type="transmembrane region" description="Helical" evidence="8">
    <location>
        <begin position="80"/>
        <end position="99"/>
    </location>
</feature>
<feature type="transmembrane region" description="Helical" evidence="8">
    <location>
        <begin position="166"/>
        <end position="185"/>
    </location>
</feature>
<evidence type="ECO:0000256" key="2">
    <source>
        <dbReference type="ARBA" id="ARBA00022475"/>
    </source>
</evidence>
<keyword evidence="7 8" id="KW-0472">Membrane</keyword>
<dbReference type="EMBL" id="JAVRIA010000003">
    <property type="protein sequence ID" value="MDT0558354.1"/>
    <property type="molecule type" value="Genomic_DNA"/>
</dbReference>
<name>A0ABU2YJK7_9FLAO</name>
<dbReference type="Pfam" id="PF18967">
    <property type="entry name" value="PycTM"/>
    <property type="match status" value="1"/>
</dbReference>
<reference evidence="10 11" key="1">
    <citation type="submission" date="2023-09" db="EMBL/GenBank/DDBJ databases">
        <authorList>
            <person name="Rey-Velasco X."/>
        </authorList>
    </citation>
    <scope>NUCLEOTIDE SEQUENCE [LARGE SCALE GENOMIC DNA]</scope>
    <source>
        <strain evidence="10 11">W332</strain>
    </source>
</reference>
<evidence type="ECO:0000256" key="5">
    <source>
        <dbReference type="ARBA" id="ARBA00022989"/>
    </source>
</evidence>
<keyword evidence="2" id="KW-1003">Cell membrane</keyword>